<evidence type="ECO:0000313" key="12">
    <source>
        <dbReference type="Proteomes" id="UP000006813"/>
    </source>
</evidence>
<gene>
    <name evidence="11" type="ORF">GW7_04232</name>
</gene>
<dbReference type="InterPro" id="IPR000725">
    <property type="entry name" value="Olfact_rcpt"/>
</dbReference>
<dbReference type="GO" id="GO:0004930">
    <property type="term" value="F:G protein-coupled receptor activity"/>
    <property type="evidence" value="ECO:0007669"/>
    <property type="project" value="UniProtKB-KW"/>
</dbReference>
<keyword evidence="8 11" id="KW-0675">Receptor</keyword>
<feature type="transmembrane region" description="Helical" evidence="10">
    <location>
        <begin position="37"/>
        <end position="57"/>
    </location>
</feature>
<protein>
    <submittedName>
        <fullName evidence="11">Olfactory receptor 2M2</fullName>
    </submittedName>
</protein>
<evidence type="ECO:0000256" key="7">
    <source>
        <dbReference type="ARBA" id="ARBA00023136"/>
    </source>
</evidence>
<evidence type="ECO:0000256" key="3">
    <source>
        <dbReference type="ARBA" id="ARBA00022692"/>
    </source>
</evidence>
<dbReference type="EMBL" id="JH166331">
    <property type="protein sequence ID" value="EHA98883.1"/>
    <property type="molecule type" value="Genomic_DNA"/>
</dbReference>
<evidence type="ECO:0000313" key="11">
    <source>
        <dbReference type="EMBL" id="EHA98883.1"/>
    </source>
</evidence>
<keyword evidence="6" id="KW-0297">G-protein coupled receptor</keyword>
<feature type="transmembrane region" description="Helical" evidence="10">
    <location>
        <begin position="105"/>
        <end position="125"/>
    </location>
</feature>
<dbReference type="Proteomes" id="UP000006813">
    <property type="component" value="Unassembled WGS sequence"/>
</dbReference>
<reference evidence="11 12" key="1">
    <citation type="journal article" date="2011" name="Nature">
        <title>Genome sequencing reveals insights into physiology and longevity of the naked mole rat.</title>
        <authorList>
            <person name="Kim E.B."/>
            <person name="Fang X."/>
            <person name="Fushan A.A."/>
            <person name="Huang Z."/>
            <person name="Lobanov A.V."/>
            <person name="Han L."/>
            <person name="Marino S.M."/>
            <person name="Sun X."/>
            <person name="Turanov A.A."/>
            <person name="Yang P."/>
            <person name="Yim S.H."/>
            <person name="Zhao X."/>
            <person name="Kasaikina M.V."/>
            <person name="Stoletzki N."/>
            <person name="Peng C."/>
            <person name="Polak P."/>
            <person name="Xiong Z."/>
            <person name="Kiezun A."/>
            <person name="Zhu Y."/>
            <person name="Chen Y."/>
            <person name="Kryukov G.V."/>
            <person name="Zhang Q."/>
            <person name="Peshkin L."/>
            <person name="Yang L."/>
            <person name="Bronson R.T."/>
            <person name="Buffenstein R."/>
            <person name="Wang B."/>
            <person name="Han C."/>
            <person name="Li Q."/>
            <person name="Chen L."/>
            <person name="Zhao W."/>
            <person name="Sunyaev S.R."/>
            <person name="Park T.J."/>
            <person name="Zhang G."/>
            <person name="Wang J."/>
            <person name="Gladyshev V.N."/>
        </authorList>
    </citation>
    <scope>NUCLEOTIDE SEQUENCE [LARGE SCALE GENOMIC DNA]</scope>
</reference>
<dbReference type="Gene3D" id="1.20.1070.10">
    <property type="entry name" value="Rhodopsin 7-helix transmembrane proteins"/>
    <property type="match status" value="1"/>
</dbReference>
<dbReference type="AlphaFoldDB" id="G5APC3"/>
<evidence type="ECO:0000256" key="6">
    <source>
        <dbReference type="ARBA" id="ARBA00023040"/>
    </source>
</evidence>
<sequence length="142" mass="16447">MVLLIYLNAQLHISMYFLLRQLSLMDLMLICTTVPKMAVNFLAIFIASYNYVILAVIHMGSGEGHCKAFATSSSHLMVVECMYYGTVMFMYIWPASDQSPTQYKIVSIFYTTLTLMLNPLIYSLYNREVNRPFMKVLRWSKP</sequence>
<dbReference type="PANTHER" id="PTHR48018">
    <property type="entry name" value="OLFACTORY RECEPTOR"/>
    <property type="match status" value="1"/>
</dbReference>
<keyword evidence="7 10" id="KW-0472">Membrane</keyword>
<evidence type="ECO:0000256" key="1">
    <source>
        <dbReference type="ARBA" id="ARBA00004141"/>
    </source>
</evidence>
<evidence type="ECO:0000256" key="8">
    <source>
        <dbReference type="ARBA" id="ARBA00023170"/>
    </source>
</evidence>
<accession>G5APC3</accession>
<dbReference type="InParanoid" id="G5APC3"/>
<keyword evidence="5 10" id="KW-1133">Transmembrane helix</keyword>
<evidence type="ECO:0000256" key="4">
    <source>
        <dbReference type="ARBA" id="ARBA00022725"/>
    </source>
</evidence>
<evidence type="ECO:0000256" key="5">
    <source>
        <dbReference type="ARBA" id="ARBA00022989"/>
    </source>
</evidence>
<feature type="transmembrane region" description="Helical" evidence="10">
    <location>
        <begin position="69"/>
        <end position="93"/>
    </location>
</feature>
<dbReference type="GO" id="GO:0016020">
    <property type="term" value="C:membrane"/>
    <property type="evidence" value="ECO:0007669"/>
    <property type="project" value="UniProtKB-SubCell"/>
</dbReference>
<dbReference type="Pfam" id="PF13853">
    <property type="entry name" value="7tm_4"/>
    <property type="match status" value="1"/>
</dbReference>
<comment type="subcellular location">
    <subcellularLocation>
        <location evidence="1">Membrane</location>
        <topology evidence="1">Multi-pass membrane protein</topology>
    </subcellularLocation>
</comment>
<evidence type="ECO:0000256" key="10">
    <source>
        <dbReference type="SAM" id="Phobius"/>
    </source>
</evidence>
<evidence type="ECO:0000256" key="9">
    <source>
        <dbReference type="ARBA" id="ARBA00023224"/>
    </source>
</evidence>
<dbReference type="GO" id="GO:0004984">
    <property type="term" value="F:olfactory receptor activity"/>
    <property type="evidence" value="ECO:0007669"/>
    <property type="project" value="InterPro"/>
</dbReference>
<keyword evidence="4" id="KW-0552">Olfaction</keyword>
<evidence type="ECO:0000256" key="2">
    <source>
        <dbReference type="ARBA" id="ARBA00022606"/>
    </source>
</evidence>
<organism evidence="11 12">
    <name type="scientific">Heterocephalus glaber</name>
    <name type="common">Naked mole rat</name>
    <dbReference type="NCBI Taxonomy" id="10181"/>
    <lineage>
        <taxon>Eukaryota</taxon>
        <taxon>Metazoa</taxon>
        <taxon>Chordata</taxon>
        <taxon>Craniata</taxon>
        <taxon>Vertebrata</taxon>
        <taxon>Euteleostomi</taxon>
        <taxon>Mammalia</taxon>
        <taxon>Eutheria</taxon>
        <taxon>Euarchontoglires</taxon>
        <taxon>Glires</taxon>
        <taxon>Rodentia</taxon>
        <taxon>Hystricomorpha</taxon>
        <taxon>Bathyergidae</taxon>
        <taxon>Heterocephalus</taxon>
    </lineage>
</organism>
<keyword evidence="2" id="KW-0716">Sensory transduction</keyword>
<dbReference type="SUPFAM" id="SSF81321">
    <property type="entry name" value="Family A G protein-coupled receptor-like"/>
    <property type="match status" value="1"/>
</dbReference>
<keyword evidence="9" id="KW-0807">Transducer</keyword>
<name>G5APC3_HETGA</name>
<keyword evidence="3 10" id="KW-0812">Transmembrane</keyword>
<proteinExistence type="predicted"/>